<evidence type="ECO:0000256" key="2">
    <source>
        <dbReference type="SAM" id="MobiDB-lite"/>
    </source>
</evidence>
<keyword evidence="6" id="KW-1185">Reference proteome</keyword>
<dbReference type="PANTHER" id="PTHR21450">
    <property type="entry name" value="PROTEIN ALTERED PHOSPHATE STARVATION RESPONSE 1"/>
    <property type="match status" value="1"/>
</dbReference>
<feature type="compositionally biased region" description="Basic and acidic residues" evidence="2">
    <location>
        <begin position="723"/>
        <end position="743"/>
    </location>
</feature>
<proteinExistence type="predicted"/>
<dbReference type="PANTHER" id="PTHR21450:SF21">
    <property type="entry name" value="REDUCTASE SUBUNIT C, PUTATIVE (DUF630 AND DUF632)-RELATED"/>
    <property type="match status" value="1"/>
</dbReference>
<dbReference type="STRING" id="3750.A0A498IU74"/>
<feature type="compositionally biased region" description="Pro residues" evidence="2">
    <location>
        <begin position="706"/>
        <end position="721"/>
    </location>
</feature>
<feature type="domain" description="DUF632" evidence="3">
    <location>
        <begin position="840"/>
        <end position="1130"/>
    </location>
</feature>
<dbReference type="Pfam" id="PF04782">
    <property type="entry name" value="DUF632"/>
    <property type="match status" value="2"/>
</dbReference>
<feature type="domain" description="DUF630" evidence="4">
    <location>
        <begin position="632"/>
        <end position="690"/>
    </location>
</feature>
<feature type="domain" description="DUF630" evidence="4">
    <location>
        <begin position="1"/>
        <end position="59"/>
    </location>
</feature>
<feature type="domain" description="DUF632" evidence="3">
    <location>
        <begin position="166"/>
        <end position="468"/>
    </location>
</feature>
<dbReference type="InterPro" id="IPR006868">
    <property type="entry name" value="DUF630"/>
</dbReference>
<keyword evidence="1" id="KW-0175">Coiled coil</keyword>
<dbReference type="Proteomes" id="UP000290289">
    <property type="component" value="Chromosome 10"/>
</dbReference>
<accession>A0A498IU74</accession>
<gene>
    <name evidence="5" type="ORF">DVH24_022221</name>
</gene>
<organism evidence="5 6">
    <name type="scientific">Malus domestica</name>
    <name type="common">Apple</name>
    <name type="synonym">Pyrus malus</name>
    <dbReference type="NCBI Taxonomy" id="3750"/>
    <lineage>
        <taxon>Eukaryota</taxon>
        <taxon>Viridiplantae</taxon>
        <taxon>Streptophyta</taxon>
        <taxon>Embryophyta</taxon>
        <taxon>Tracheophyta</taxon>
        <taxon>Spermatophyta</taxon>
        <taxon>Magnoliopsida</taxon>
        <taxon>eudicotyledons</taxon>
        <taxon>Gunneridae</taxon>
        <taxon>Pentapetalae</taxon>
        <taxon>rosids</taxon>
        <taxon>fabids</taxon>
        <taxon>Rosales</taxon>
        <taxon>Rosaceae</taxon>
        <taxon>Amygdaloideae</taxon>
        <taxon>Maleae</taxon>
        <taxon>Malus</taxon>
    </lineage>
</organism>
<dbReference type="Pfam" id="PF04783">
    <property type="entry name" value="DUF630"/>
    <property type="match status" value="2"/>
</dbReference>
<sequence length="1154" mass="132423">MGCVASRIDKEERVRVCKERKKLMKQLVRFRGEFAEAQLAYLRSLRNTGSTLRQFTESETLELDNTAPYGLESPASPSSPLPPPPPPPPLSPDETVESLEEKWEKTMMEFKEDEQEEETVANVVNLPPKNLQLAEAIVEDVSVKKRHTKDTADVPMVLWKSKKTLEGIAKVLDDYFLKSSDGLKEIAVLMDIKGRDAFLPLSSSESKRKRSNSTKVFSAFPWGWSSRSLQFPKDEAESSGPNEPCRPGAHCITLKKLYDHEKKLYKEVKEEEYTKFEHDRKSKLLQKQEDENNDRTKTEKIQLSVESVESEIFPLQDSISTTCSSIVKLIDNELYPQLVTLTSGLLHLWRTMYECHRVQHYVSQQLNILTDIEKLNLSSNYHRQAGVQLETEVSCWYNSFCKVIKSQKEYVRTLSRWIQLTDSLVDDDRKSLYSSSVHRICEQWNLAFERLRDKEAAEAIKSLLLAIHSILMQQEEEHNLQKKYEKLDKRLQKESDSLVEMEERSTAEDLYSSLGPKHPLSLKRAKIEALKKQVDSEKAKYLNSVQVSKAMTLENLKTSLPNVFQALMTFSSLYVEAIESVCGHIKPADGFDSTSDHNRGVSPRTSSAMEEKSEAPAQSPSDRPNWAFSSWMGCVASRIDKEERVRVCKERKKLMKQLVRFRGEFAEAQLAYLRSLRNTGSTLRQFTESETLELDNTAPYGLESPASPPPSLPPPPPPPFSPDSRKLDDSHREEVGQEEYIERTEDDSSTPPPPPNLSSSSPEHHKHDETVELLEEEWEETKMEFEEDELEEETVANVVNSPPKNLQLAEAIVEDVSVKKRHTKDTADVPMGLWRSKKTLEGIAKELDDYFLKSSDGLKEIAVLMDIKGRDTFLPLSSSESQRKTSNSTKVFSAFPWSWSSRSLQFPKDAVESSGPNEPCRPGAHCITLKKLYDHEKKLYKEVKEEEYTKFEHDRKSKLLKKQEDGNNDWTKTEKIRLSVESLESEILRLHDSISTTCSSIVKLIDNELYPQLVTLTSGLLHLWRTMYECHRAQHYFSQQLNILTDIEKLDLSSNHHRQAAVQLETEVSCWYNSFGKVIKSQKEYVRTLSGWIQLTDSLVSDDRKSLYSSSVHRICEQWNLAFERLQDKVHEFRILPSTTLKKADHHPSLGIWC</sequence>
<protein>
    <recommendedName>
        <fullName evidence="7">DUF632 domain-containing protein</fullName>
    </recommendedName>
</protein>
<feature type="region of interest" description="Disordered" evidence="2">
    <location>
        <begin position="687"/>
        <end position="770"/>
    </location>
</feature>
<evidence type="ECO:0000256" key="1">
    <source>
        <dbReference type="SAM" id="Coils"/>
    </source>
</evidence>
<feature type="region of interest" description="Disordered" evidence="2">
    <location>
        <begin position="56"/>
        <end position="97"/>
    </location>
</feature>
<feature type="coiled-coil region" evidence="1">
    <location>
        <begin position="470"/>
        <end position="540"/>
    </location>
</feature>
<evidence type="ECO:0000259" key="4">
    <source>
        <dbReference type="Pfam" id="PF04783"/>
    </source>
</evidence>
<evidence type="ECO:0008006" key="7">
    <source>
        <dbReference type="Google" id="ProtNLM"/>
    </source>
</evidence>
<feature type="compositionally biased region" description="Pro residues" evidence="2">
    <location>
        <begin position="77"/>
        <end position="91"/>
    </location>
</feature>
<evidence type="ECO:0000313" key="5">
    <source>
        <dbReference type="EMBL" id="RXH86948.1"/>
    </source>
</evidence>
<feature type="region of interest" description="Disordered" evidence="2">
    <location>
        <begin position="592"/>
        <end position="624"/>
    </location>
</feature>
<dbReference type="AlphaFoldDB" id="A0A498IU74"/>
<comment type="caution">
    <text evidence="5">The sequence shown here is derived from an EMBL/GenBank/DDBJ whole genome shotgun (WGS) entry which is preliminary data.</text>
</comment>
<dbReference type="EMBL" id="RDQH01000336">
    <property type="protein sequence ID" value="RXH86948.1"/>
    <property type="molecule type" value="Genomic_DNA"/>
</dbReference>
<dbReference type="InterPro" id="IPR006867">
    <property type="entry name" value="DUF632"/>
</dbReference>
<reference evidence="5 6" key="1">
    <citation type="submission" date="2018-10" db="EMBL/GenBank/DDBJ databases">
        <title>A high-quality apple genome assembly.</title>
        <authorList>
            <person name="Hu J."/>
        </authorList>
    </citation>
    <scope>NUCLEOTIDE SEQUENCE [LARGE SCALE GENOMIC DNA]</scope>
    <source>
        <strain evidence="6">cv. HFTH1</strain>
        <tissue evidence="5">Young leaf</tissue>
    </source>
</reference>
<evidence type="ECO:0000259" key="3">
    <source>
        <dbReference type="Pfam" id="PF04782"/>
    </source>
</evidence>
<name>A0A498IU74_MALDO</name>
<evidence type="ECO:0000313" key="6">
    <source>
        <dbReference type="Proteomes" id="UP000290289"/>
    </source>
</evidence>